<dbReference type="GO" id="GO:0016020">
    <property type="term" value="C:membrane"/>
    <property type="evidence" value="ECO:0007669"/>
    <property type="project" value="UniProtKB-SubCell"/>
</dbReference>
<evidence type="ECO:0000313" key="6">
    <source>
        <dbReference type="RefSeq" id="XP_015523583.1"/>
    </source>
</evidence>
<dbReference type="PANTHER" id="PTHR12483">
    <property type="entry name" value="SOLUTE CARRIER FAMILY 31 COPPER TRANSPORTERS"/>
    <property type="match status" value="1"/>
</dbReference>
<dbReference type="GO" id="GO:0005375">
    <property type="term" value="F:copper ion transmembrane transporter activity"/>
    <property type="evidence" value="ECO:0007669"/>
    <property type="project" value="UniProtKB-UniRule"/>
</dbReference>
<proteinExistence type="inferred from homology"/>
<comment type="similarity">
    <text evidence="4">Belongs to the copper transporter (Ctr) (TC 1.A.56) family. SLC31A subfamily.</text>
</comment>
<keyword evidence="3 4" id="KW-0472">Membrane</keyword>
<keyword evidence="4" id="KW-0406">Ion transport</keyword>
<sequence length="134" mass="15009">MHSMSFHFGVEETILFDGWVTSNWQGIVGSVVGITLLAAIYEGLKNYRDYLFVNASALHQGNGKCPPKQPSMSSGIHLFQTILHMIQIIVGYFLMLIFMTYNVWLCIAVTVGGGFGYWLFAWRKASSDITDCCN</sequence>
<keyword evidence="2 4" id="KW-1133">Transmembrane helix</keyword>
<dbReference type="InterPro" id="IPR007274">
    <property type="entry name" value="Cop_transporter"/>
</dbReference>
<dbReference type="Proteomes" id="UP000829291">
    <property type="component" value="Chromosome 6"/>
</dbReference>
<protein>
    <recommendedName>
        <fullName evidence="4">Copper transport protein</fullName>
    </recommendedName>
</protein>
<dbReference type="KEGG" id="nlo:107227064"/>
<dbReference type="RefSeq" id="XP_015523583.1">
    <property type="nucleotide sequence ID" value="XM_015668097.2"/>
</dbReference>
<dbReference type="GeneID" id="107227064"/>
<evidence type="ECO:0000256" key="4">
    <source>
        <dbReference type="RuleBase" id="RU367022"/>
    </source>
</evidence>
<keyword evidence="5" id="KW-1185">Reference proteome</keyword>
<evidence type="ECO:0000256" key="2">
    <source>
        <dbReference type="ARBA" id="ARBA00022989"/>
    </source>
</evidence>
<organism evidence="6">
    <name type="scientific">Neodiprion lecontei</name>
    <name type="common">Redheaded pine sawfly</name>
    <dbReference type="NCBI Taxonomy" id="441921"/>
    <lineage>
        <taxon>Eukaryota</taxon>
        <taxon>Metazoa</taxon>
        <taxon>Ecdysozoa</taxon>
        <taxon>Arthropoda</taxon>
        <taxon>Hexapoda</taxon>
        <taxon>Insecta</taxon>
        <taxon>Pterygota</taxon>
        <taxon>Neoptera</taxon>
        <taxon>Endopterygota</taxon>
        <taxon>Hymenoptera</taxon>
        <taxon>Tenthredinoidea</taxon>
        <taxon>Diprionidae</taxon>
        <taxon>Diprioninae</taxon>
        <taxon>Neodiprion</taxon>
    </lineage>
</organism>
<accession>A0A6J0CAE1</accession>
<keyword evidence="4" id="KW-0186">Copper</keyword>
<dbReference type="OrthoDB" id="161814at2759"/>
<dbReference type="PANTHER" id="PTHR12483:SF115">
    <property type="entry name" value="COPPER TRANSPORT PROTEIN"/>
    <property type="match status" value="1"/>
</dbReference>
<evidence type="ECO:0000256" key="1">
    <source>
        <dbReference type="ARBA" id="ARBA00022692"/>
    </source>
</evidence>
<keyword evidence="4" id="KW-0187">Copper transport</keyword>
<comment type="subcellular location">
    <subcellularLocation>
        <location evidence="4">Membrane</location>
        <topology evidence="4">Multi-pass membrane protein</topology>
    </subcellularLocation>
</comment>
<dbReference type="AlphaFoldDB" id="A0A6J0CAE1"/>
<keyword evidence="1 4" id="KW-0812">Transmembrane</keyword>
<feature type="transmembrane region" description="Helical" evidence="4">
    <location>
        <begin position="101"/>
        <end position="120"/>
    </location>
</feature>
<gene>
    <name evidence="6" type="primary">LOC107227064</name>
</gene>
<evidence type="ECO:0000256" key="3">
    <source>
        <dbReference type="ARBA" id="ARBA00023136"/>
    </source>
</evidence>
<name>A0A6J0CAE1_NEOLC</name>
<dbReference type="InParanoid" id="A0A6J0CAE1"/>
<feature type="transmembrane region" description="Helical" evidence="4">
    <location>
        <begin position="24"/>
        <end position="44"/>
    </location>
</feature>
<dbReference type="Pfam" id="PF04145">
    <property type="entry name" value="Ctr"/>
    <property type="match status" value="1"/>
</dbReference>
<evidence type="ECO:0000313" key="5">
    <source>
        <dbReference type="Proteomes" id="UP000829291"/>
    </source>
</evidence>
<feature type="transmembrane region" description="Helical" evidence="4">
    <location>
        <begin position="76"/>
        <end position="95"/>
    </location>
</feature>
<reference evidence="6" key="1">
    <citation type="submission" date="2025-08" db="UniProtKB">
        <authorList>
            <consortium name="RefSeq"/>
        </authorList>
    </citation>
    <scope>IDENTIFICATION</scope>
    <source>
        <tissue evidence="6">Thorax and Abdomen</tissue>
    </source>
</reference>
<keyword evidence="4" id="KW-0813">Transport</keyword>